<accession>A0ABX1WUW9</accession>
<feature type="transmembrane region" description="Helical" evidence="1">
    <location>
        <begin position="6"/>
        <end position="24"/>
    </location>
</feature>
<keyword evidence="1" id="KW-1133">Transmembrane helix</keyword>
<organism evidence="2 3">
    <name type="scientific">Marinifilum caeruleilacunae</name>
    <dbReference type="NCBI Taxonomy" id="2499076"/>
    <lineage>
        <taxon>Bacteria</taxon>
        <taxon>Pseudomonadati</taxon>
        <taxon>Bacteroidota</taxon>
        <taxon>Bacteroidia</taxon>
        <taxon>Marinilabiliales</taxon>
        <taxon>Marinifilaceae</taxon>
    </lineage>
</organism>
<evidence type="ECO:0000313" key="3">
    <source>
        <dbReference type="Proteomes" id="UP000732105"/>
    </source>
</evidence>
<comment type="caution">
    <text evidence="2">The sequence shown here is derived from an EMBL/GenBank/DDBJ whole genome shotgun (WGS) entry which is preliminary data.</text>
</comment>
<evidence type="ECO:0000256" key="1">
    <source>
        <dbReference type="SAM" id="Phobius"/>
    </source>
</evidence>
<name>A0ABX1WUW9_9BACT</name>
<dbReference type="EMBL" id="RZNH01000009">
    <property type="protein sequence ID" value="NOU59705.1"/>
    <property type="molecule type" value="Genomic_DNA"/>
</dbReference>
<keyword evidence="1" id="KW-0472">Membrane</keyword>
<sequence length="187" mass="21262">MAKNKSSLNWYLLIAGILVLYSGLSNKTSQSSSRLRMITVELSEDIINIKGRRTSSDFKFWAKKYPNQFNILNGSISRGTREPISNLKKGQEIQIWISEKAYVSLGKENTKIAVRGISLNGKSLMSQNEYLKNRKMYKMRLKVIAIFTGIMLLINGLDLVSSKANYLIIFTFLGAIILMKIFDFGLY</sequence>
<protein>
    <submittedName>
        <fullName evidence="2">Uncharacterized protein</fullName>
    </submittedName>
</protein>
<evidence type="ECO:0000313" key="2">
    <source>
        <dbReference type="EMBL" id="NOU59705.1"/>
    </source>
</evidence>
<dbReference type="Proteomes" id="UP000732105">
    <property type="component" value="Unassembled WGS sequence"/>
</dbReference>
<dbReference type="RefSeq" id="WP_171594978.1">
    <property type="nucleotide sequence ID" value="NZ_RZNH01000009.1"/>
</dbReference>
<reference evidence="2 3" key="1">
    <citation type="submission" date="2018-12" db="EMBL/GenBank/DDBJ databases">
        <title>Marinifilum JC070 sp. nov., a marine bacterium isolated from Yongle Blue Hole in the South China Sea.</title>
        <authorList>
            <person name="Fu T."/>
        </authorList>
    </citation>
    <scope>NUCLEOTIDE SEQUENCE [LARGE SCALE GENOMIC DNA]</scope>
    <source>
        <strain evidence="2 3">JC070</strain>
    </source>
</reference>
<keyword evidence="1" id="KW-0812">Transmembrane</keyword>
<feature type="transmembrane region" description="Helical" evidence="1">
    <location>
        <begin position="141"/>
        <end position="160"/>
    </location>
</feature>
<keyword evidence="3" id="KW-1185">Reference proteome</keyword>
<gene>
    <name evidence="2" type="ORF">ELS83_07725</name>
</gene>
<feature type="transmembrane region" description="Helical" evidence="1">
    <location>
        <begin position="166"/>
        <end position="186"/>
    </location>
</feature>
<proteinExistence type="predicted"/>